<dbReference type="Proteomes" id="UP000038045">
    <property type="component" value="Unplaced"/>
</dbReference>
<keyword evidence="2" id="KW-0472">Membrane</keyword>
<evidence type="ECO:0000256" key="2">
    <source>
        <dbReference type="SAM" id="Phobius"/>
    </source>
</evidence>
<proteinExistence type="predicted"/>
<organism evidence="3 4">
    <name type="scientific">Parastrongyloides trichosuri</name>
    <name type="common">Possum-specific nematode worm</name>
    <dbReference type="NCBI Taxonomy" id="131310"/>
    <lineage>
        <taxon>Eukaryota</taxon>
        <taxon>Metazoa</taxon>
        <taxon>Ecdysozoa</taxon>
        <taxon>Nematoda</taxon>
        <taxon>Chromadorea</taxon>
        <taxon>Rhabditida</taxon>
        <taxon>Tylenchina</taxon>
        <taxon>Panagrolaimomorpha</taxon>
        <taxon>Strongyloidoidea</taxon>
        <taxon>Strongyloididae</taxon>
        <taxon>Parastrongyloides</taxon>
    </lineage>
</organism>
<name>A0A0N4ZZM4_PARTI</name>
<keyword evidence="3" id="KW-1185">Reference proteome</keyword>
<evidence type="ECO:0000256" key="1">
    <source>
        <dbReference type="SAM" id="MobiDB-lite"/>
    </source>
</evidence>
<reference evidence="4" key="1">
    <citation type="submission" date="2017-02" db="UniProtKB">
        <authorList>
            <consortium name="WormBaseParasite"/>
        </authorList>
    </citation>
    <scope>IDENTIFICATION</scope>
</reference>
<sequence length="201" mass="23240">MFRLLAHTNSMERKGKKLTPTKNHEHYKKLRKSENQKQSVCKQLGTHLKDKEVLTGTMICSDNTESCVTFTLVDNGNKLAEVADCDSYNICKKINGEIDKNFIETIKKFFLSRLPIIYNGNEISKDGQGNKKFTEWFEKTFPLDKVKKMTSNFKCCNDGDHCNIKHIYEYKTNGTIRQSLYGYLNAIFLLIVVLPFQFVLC</sequence>
<evidence type="ECO:0000313" key="3">
    <source>
        <dbReference type="Proteomes" id="UP000038045"/>
    </source>
</evidence>
<dbReference type="AlphaFoldDB" id="A0A0N4ZZM4"/>
<protein>
    <submittedName>
        <fullName evidence="4">C3H1-type domain-containing protein</fullName>
    </submittedName>
</protein>
<feature type="region of interest" description="Disordered" evidence="1">
    <location>
        <begin position="1"/>
        <end position="36"/>
    </location>
</feature>
<keyword evidence="2" id="KW-1133">Transmembrane helix</keyword>
<keyword evidence="2" id="KW-0812">Transmembrane</keyword>
<dbReference type="WBParaSite" id="PTRK_0001443200.1">
    <property type="protein sequence ID" value="PTRK_0001443200.1"/>
    <property type="gene ID" value="PTRK_0001443200"/>
</dbReference>
<feature type="transmembrane region" description="Helical" evidence="2">
    <location>
        <begin position="180"/>
        <end position="200"/>
    </location>
</feature>
<accession>A0A0N4ZZM4</accession>
<evidence type="ECO:0000313" key="4">
    <source>
        <dbReference type="WBParaSite" id="PTRK_0001443200.1"/>
    </source>
</evidence>
<feature type="compositionally biased region" description="Basic residues" evidence="1">
    <location>
        <begin position="14"/>
        <end position="31"/>
    </location>
</feature>